<organism evidence="4 5">
    <name type="scientific">Candidatus Desulfacyla euxinica</name>
    <dbReference type="NCBI Taxonomy" id="2841693"/>
    <lineage>
        <taxon>Bacteria</taxon>
        <taxon>Deltaproteobacteria</taxon>
        <taxon>Candidatus Desulfacyla</taxon>
    </lineage>
</organism>
<dbReference type="Pfam" id="PF01315">
    <property type="entry name" value="Ald_Xan_dh_C"/>
    <property type="match status" value="1"/>
</dbReference>
<name>A0A8J6TA34_9DELT</name>
<sequence>MENELNVVGQRLPMHDAAAKAKGTAQFTDDLTFPGMLHGRILRSPLAHAKILRIDTSKAEKLPGVKGVVTGQDIPDRLYGIVPKARDEYALARDKVRYIGDDVAAVCAIAPEIAEEAIELIKVDYEELPAVFDPFESKKDGAPVIHEGIKNNTSFAIKKEFGDVKKAFAESDAIFEDTFFSQAVNHAPLEPHAAIAQYDPLKGEVTIWSSTQIPFFLRRNLSNTLQIPESRVRVIKPKVGGGFGQKIDMFAKDFCAAWFAMHLGKPVKFIYDREEVFISTRQRHPMYITVKTGMKKDGTILAQKFQSYADGGAYNSTAPTMMALSCFFLMIPYKVPNLFYEGYHVYTNKPVGGAMRGHGIPQARFAVERQLDLMAGRLGLDPAEIRLKNSIHAGEPHSAGFVINTCGFSESVKKAADAIGWKEKRGKLPFGRGVGLAGASFPSGVSNMSHISSGAVVQVGQDGAVNVLSGAADIGQGAETVISQIVAEELGVLLEDIRITAADTGITPLDPGTFGSGVTVRAGNAARLAALEAKEKLFEFVAEKLEANPEDLIAKNREIFVKGSPGTVMTIKDAIKGYQYADLPMPIVGRGSWMAPTDEPTTLFEQDGNFAPNYSFMTQAAEIEVDLVTGQVKLLRMVTAHDCGRPINPMLVEGQLEGSVVGGMGQALYEDVIVEKGQVMNPSFLDYGFPTFLEMPQIETIGVETDDPIGPFGAKEAGEGTQLSPAPAIVNAIYDAIGVDFMELPVTPEKILKAMEEKGK</sequence>
<dbReference type="InterPro" id="IPR000674">
    <property type="entry name" value="Ald_Oxase/Xan_DH_a/b"/>
</dbReference>
<dbReference type="InterPro" id="IPR037165">
    <property type="entry name" value="AldOxase/xan_DH_Mopterin-bd_sf"/>
</dbReference>
<evidence type="ECO:0000256" key="2">
    <source>
        <dbReference type="ARBA" id="ARBA00023002"/>
    </source>
</evidence>
<feature type="domain" description="Aldehyde oxidase/xanthine dehydrogenase a/b hammerhead" evidence="3">
    <location>
        <begin position="22"/>
        <end position="129"/>
    </location>
</feature>
<evidence type="ECO:0000259" key="3">
    <source>
        <dbReference type="SMART" id="SM01008"/>
    </source>
</evidence>
<dbReference type="PANTHER" id="PTHR11908:SF132">
    <property type="entry name" value="ALDEHYDE OXIDASE 1-RELATED"/>
    <property type="match status" value="1"/>
</dbReference>
<dbReference type="InterPro" id="IPR016208">
    <property type="entry name" value="Ald_Oxase/xanthine_DH-like"/>
</dbReference>
<dbReference type="InterPro" id="IPR036856">
    <property type="entry name" value="Ald_Oxase/Xan_DH_a/b_sf"/>
</dbReference>
<dbReference type="Gene3D" id="3.90.1170.50">
    <property type="entry name" value="Aldehyde oxidase/xanthine dehydrogenase, a/b hammerhead"/>
    <property type="match status" value="1"/>
</dbReference>
<dbReference type="Pfam" id="PF20256">
    <property type="entry name" value="MoCoBD_2"/>
    <property type="match status" value="1"/>
</dbReference>
<dbReference type="SUPFAM" id="SSF54665">
    <property type="entry name" value="CO dehydrogenase molybdoprotein N-domain-like"/>
    <property type="match status" value="1"/>
</dbReference>
<evidence type="ECO:0000313" key="4">
    <source>
        <dbReference type="EMBL" id="MBC8179078.1"/>
    </source>
</evidence>
<protein>
    <submittedName>
        <fullName evidence="4">Molybdopterin-dependent oxidoreductase</fullName>
    </submittedName>
</protein>
<dbReference type="SMART" id="SM01008">
    <property type="entry name" value="Ald_Xan_dh_C"/>
    <property type="match status" value="1"/>
</dbReference>
<dbReference type="GO" id="GO:0005506">
    <property type="term" value="F:iron ion binding"/>
    <property type="evidence" value="ECO:0007669"/>
    <property type="project" value="InterPro"/>
</dbReference>
<dbReference type="GO" id="GO:0016491">
    <property type="term" value="F:oxidoreductase activity"/>
    <property type="evidence" value="ECO:0007669"/>
    <property type="project" value="UniProtKB-KW"/>
</dbReference>
<dbReference type="Gene3D" id="3.30.365.10">
    <property type="entry name" value="Aldehyde oxidase/xanthine dehydrogenase, molybdopterin binding domain"/>
    <property type="match status" value="4"/>
</dbReference>
<dbReference type="InterPro" id="IPR008274">
    <property type="entry name" value="AldOxase/xan_DH_MoCoBD1"/>
</dbReference>
<gene>
    <name evidence="4" type="ORF">H8E19_16865</name>
</gene>
<proteinExistence type="predicted"/>
<dbReference type="Pfam" id="PF02738">
    <property type="entry name" value="MoCoBD_1"/>
    <property type="match status" value="1"/>
</dbReference>
<dbReference type="EMBL" id="JACNJD010000342">
    <property type="protein sequence ID" value="MBC8179078.1"/>
    <property type="molecule type" value="Genomic_DNA"/>
</dbReference>
<keyword evidence="1" id="KW-0500">Molybdenum</keyword>
<evidence type="ECO:0000256" key="1">
    <source>
        <dbReference type="ARBA" id="ARBA00022505"/>
    </source>
</evidence>
<evidence type="ECO:0000313" key="5">
    <source>
        <dbReference type="Proteomes" id="UP000650524"/>
    </source>
</evidence>
<reference evidence="4 5" key="1">
    <citation type="submission" date="2020-08" db="EMBL/GenBank/DDBJ databases">
        <title>Bridging the membrane lipid divide: bacteria of the FCB group superphylum have the potential to synthesize archaeal ether lipids.</title>
        <authorList>
            <person name="Villanueva L."/>
            <person name="Von Meijenfeldt F.A.B."/>
            <person name="Westbye A.B."/>
            <person name="Yadav S."/>
            <person name="Hopmans E.C."/>
            <person name="Dutilh B.E."/>
            <person name="Sinninghe Damste J.S."/>
        </authorList>
    </citation>
    <scope>NUCLEOTIDE SEQUENCE [LARGE SCALE GENOMIC DNA]</scope>
    <source>
        <strain evidence="4">NIOZ-UU27</strain>
    </source>
</reference>
<keyword evidence="2" id="KW-0560">Oxidoreductase</keyword>
<dbReference type="Proteomes" id="UP000650524">
    <property type="component" value="Unassembled WGS sequence"/>
</dbReference>
<dbReference type="InterPro" id="IPR046867">
    <property type="entry name" value="AldOxase/xan_DH_MoCoBD2"/>
</dbReference>
<dbReference type="SUPFAM" id="SSF56003">
    <property type="entry name" value="Molybdenum cofactor-binding domain"/>
    <property type="match status" value="1"/>
</dbReference>
<comment type="caution">
    <text evidence="4">The sequence shown here is derived from an EMBL/GenBank/DDBJ whole genome shotgun (WGS) entry which is preliminary data.</text>
</comment>
<dbReference type="AlphaFoldDB" id="A0A8J6TA34"/>
<accession>A0A8J6TA34</accession>
<dbReference type="PANTHER" id="PTHR11908">
    <property type="entry name" value="XANTHINE DEHYDROGENASE"/>
    <property type="match status" value="1"/>
</dbReference>